<dbReference type="PANTHER" id="PTHR45713:SF6">
    <property type="entry name" value="F5_8 TYPE C DOMAIN-CONTAINING PROTEIN"/>
    <property type="match status" value="1"/>
</dbReference>
<dbReference type="InterPro" id="IPR051941">
    <property type="entry name" value="BG_Antigen-Binding_Lectin"/>
</dbReference>
<organism evidence="2 3">
    <name type="scientific">Sphingomonas montanisoli</name>
    <dbReference type="NCBI Taxonomy" id="2606412"/>
    <lineage>
        <taxon>Bacteria</taxon>
        <taxon>Pseudomonadati</taxon>
        <taxon>Pseudomonadota</taxon>
        <taxon>Alphaproteobacteria</taxon>
        <taxon>Sphingomonadales</taxon>
        <taxon>Sphingomonadaceae</taxon>
        <taxon>Sphingomonas</taxon>
    </lineage>
</organism>
<dbReference type="Pfam" id="PF00754">
    <property type="entry name" value="F5_F8_type_C"/>
    <property type="match status" value="1"/>
</dbReference>
<dbReference type="InterPro" id="IPR008979">
    <property type="entry name" value="Galactose-bd-like_sf"/>
</dbReference>
<sequence length="457" mass="51715">MNYVAAFRTYTWDDDIRELARRFFAACPSARQVVLADETRGPLGITEYELISHTEDTSAIGLIVEPPGSSLWYNVDYGPYILRDRLPGYAYYLTSESDLAVNADLEPMVRTAMDRGIDIVTHQVMPSAPPWHWHDNAAACFDNPWRSILFFMLMSDRAVDTLAATRRDMGAAFRRGELAQWPFCEPFVPSVGMRAGLSFAEISEFVDTKHLNYRPRIALDDPKANKPGALAHSVLGRRPFIRSVIAENEPRDFFFPGSDVHEALIRYPVEEYEDQLHAAFAARSDHAAMNRLRPRPAPERSPDMPDFDLALCKPSLVSSTSAWSRTDDPVREAAGANGAQLLDDHGFHTNREREPWWLVDLLEDCEVHAVTIINRAGQTARFVNFYVESSADSHQWRIEHVKIDAHDVSADPASPHRVDFAEPFRARFVRIRLMGSGILHLRRVQVFGAKAPPDEEI</sequence>
<dbReference type="Gene3D" id="2.60.120.260">
    <property type="entry name" value="Galactose-binding domain-like"/>
    <property type="match status" value="1"/>
</dbReference>
<protein>
    <submittedName>
        <fullName evidence="2">Discoidin domain-containing protein</fullName>
    </submittedName>
</protein>
<dbReference type="PANTHER" id="PTHR45713">
    <property type="entry name" value="FTP DOMAIN-CONTAINING PROTEIN"/>
    <property type="match status" value="1"/>
</dbReference>
<dbReference type="RefSeq" id="WP_149522152.1">
    <property type="nucleotide sequence ID" value="NZ_VTOU01000002.1"/>
</dbReference>
<evidence type="ECO:0000313" key="3">
    <source>
        <dbReference type="Proteomes" id="UP000322077"/>
    </source>
</evidence>
<dbReference type="Proteomes" id="UP000322077">
    <property type="component" value="Unassembled WGS sequence"/>
</dbReference>
<dbReference type="AlphaFoldDB" id="A0A5D9C893"/>
<dbReference type="EMBL" id="VTOU01000002">
    <property type="protein sequence ID" value="TZG27939.1"/>
    <property type="molecule type" value="Genomic_DNA"/>
</dbReference>
<evidence type="ECO:0000313" key="2">
    <source>
        <dbReference type="EMBL" id="TZG27939.1"/>
    </source>
</evidence>
<feature type="domain" description="F5/8 type C" evidence="1">
    <location>
        <begin position="304"/>
        <end position="449"/>
    </location>
</feature>
<dbReference type="SUPFAM" id="SSF49785">
    <property type="entry name" value="Galactose-binding domain-like"/>
    <property type="match status" value="1"/>
</dbReference>
<dbReference type="PROSITE" id="PS50022">
    <property type="entry name" value="FA58C_3"/>
    <property type="match status" value="1"/>
</dbReference>
<comment type="caution">
    <text evidence="2">The sequence shown here is derived from an EMBL/GenBank/DDBJ whole genome shotgun (WGS) entry which is preliminary data.</text>
</comment>
<keyword evidence="3" id="KW-1185">Reference proteome</keyword>
<reference evidence="2 3" key="1">
    <citation type="submission" date="2019-08" db="EMBL/GenBank/DDBJ databases">
        <authorList>
            <person name="Wang G."/>
            <person name="Xu Z."/>
        </authorList>
    </citation>
    <scope>NUCLEOTIDE SEQUENCE [LARGE SCALE GENOMIC DNA]</scope>
    <source>
        <strain evidence="2 3">ZX</strain>
    </source>
</reference>
<dbReference type="InterPro" id="IPR000421">
    <property type="entry name" value="FA58C"/>
</dbReference>
<evidence type="ECO:0000259" key="1">
    <source>
        <dbReference type="PROSITE" id="PS50022"/>
    </source>
</evidence>
<proteinExistence type="predicted"/>
<name>A0A5D9C893_9SPHN</name>
<accession>A0A5D9C893</accession>
<gene>
    <name evidence="2" type="ORF">FYJ91_10385</name>
</gene>